<sequence>MVGMGPTRELIRTVNDAGVALGMPPSSQQESSILRNALLRCRSWRHVWDAGPTMPSNHLDGLSRGQVEEWLKRVYKRERRRKKERRRKRRSKWSSDAPQSLQGPSRPQHKIAHVSTGGTLPISLVLQGVGRSRSVLRKMALNHAISALEACPTQERCLAGVRPEWLSD</sequence>
<protein>
    <submittedName>
        <fullName evidence="2">Uncharacterized protein</fullName>
    </submittedName>
</protein>
<dbReference type="PaxDb" id="65489-OBART11G01010.1"/>
<feature type="compositionally biased region" description="Basic residues" evidence="1">
    <location>
        <begin position="78"/>
        <end position="92"/>
    </location>
</feature>
<dbReference type="Proteomes" id="UP000026960">
    <property type="component" value="Chromosome 11"/>
</dbReference>
<feature type="compositionally biased region" description="Polar residues" evidence="1">
    <location>
        <begin position="94"/>
        <end position="105"/>
    </location>
</feature>
<organism evidence="2">
    <name type="scientific">Oryza barthii</name>
    <dbReference type="NCBI Taxonomy" id="65489"/>
    <lineage>
        <taxon>Eukaryota</taxon>
        <taxon>Viridiplantae</taxon>
        <taxon>Streptophyta</taxon>
        <taxon>Embryophyta</taxon>
        <taxon>Tracheophyta</taxon>
        <taxon>Spermatophyta</taxon>
        <taxon>Magnoliopsida</taxon>
        <taxon>Liliopsida</taxon>
        <taxon>Poales</taxon>
        <taxon>Poaceae</taxon>
        <taxon>BOP clade</taxon>
        <taxon>Oryzoideae</taxon>
        <taxon>Oryzeae</taxon>
        <taxon>Oryzinae</taxon>
        <taxon>Oryza</taxon>
    </lineage>
</organism>
<dbReference type="AlphaFoldDB" id="A0A0D3HHF6"/>
<keyword evidence="3" id="KW-1185">Reference proteome</keyword>
<dbReference type="STRING" id="65489.A0A0D3HHF6"/>
<proteinExistence type="predicted"/>
<reference evidence="2" key="2">
    <citation type="submission" date="2015-03" db="UniProtKB">
        <authorList>
            <consortium name="EnsemblPlants"/>
        </authorList>
    </citation>
    <scope>IDENTIFICATION</scope>
</reference>
<evidence type="ECO:0000313" key="3">
    <source>
        <dbReference type="Proteomes" id="UP000026960"/>
    </source>
</evidence>
<name>A0A0D3HHF6_9ORYZ</name>
<feature type="region of interest" description="Disordered" evidence="1">
    <location>
        <begin position="78"/>
        <end position="112"/>
    </location>
</feature>
<evidence type="ECO:0000256" key="1">
    <source>
        <dbReference type="SAM" id="MobiDB-lite"/>
    </source>
</evidence>
<dbReference type="HOGENOM" id="CLU_1588968_0_0_1"/>
<dbReference type="Gramene" id="OBART11G01010.1">
    <property type="protein sequence ID" value="OBART11G01010.1"/>
    <property type="gene ID" value="OBART11G01010"/>
</dbReference>
<dbReference type="EnsemblPlants" id="OBART11G01010.1">
    <property type="protein sequence ID" value="OBART11G01010.1"/>
    <property type="gene ID" value="OBART11G01010"/>
</dbReference>
<reference evidence="2" key="1">
    <citation type="journal article" date="2009" name="Rice">
        <title>De Novo Next Generation Sequencing of Plant Genomes.</title>
        <authorList>
            <person name="Rounsley S."/>
            <person name="Marri P.R."/>
            <person name="Yu Y."/>
            <person name="He R."/>
            <person name="Sisneros N."/>
            <person name="Goicoechea J.L."/>
            <person name="Lee S.J."/>
            <person name="Angelova A."/>
            <person name="Kudrna D."/>
            <person name="Luo M."/>
            <person name="Affourtit J."/>
            <person name="Desany B."/>
            <person name="Knight J."/>
            <person name="Niazi F."/>
            <person name="Egholm M."/>
            <person name="Wing R.A."/>
        </authorList>
    </citation>
    <scope>NUCLEOTIDE SEQUENCE [LARGE SCALE GENOMIC DNA]</scope>
    <source>
        <strain evidence="2">cv. IRGC 105608</strain>
    </source>
</reference>
<accession>A0A0D3HHF6</accession>
<evidence type="ECO:0000313" key="2">
    <source>
        <dbReference type="EnsemblPlants" id="OBART11G01010.1"/>
    </source>
</evidence>